<organism evidence="3">
    <name type="scientific">marine sediment metagenome</name>
    <dbReference type="NCBI Taxonomy" id="412755"/>
    <lineage>
        <taxon>unclassified sequences</taxon>
        <taxon>metagenomes</taxon>
        <taxon>ecological metagenomes</taxon>
    </lineage>
</organism>
<dbReference type="Gene3D" id="1.50.10.10">
    <property type="match status" value="1"/>
</dbReference>
<dbReference type="InterPro" id="IPR008928">
    <property type="entry name" value="6-hairpin_glycosidase_sf"/>
</dbReference>
<dbReference type="Pfam" id="PF19291">
    <property type="entry name" value="TREH_N"/>
    <property type="match status" value="1"/>
</dbReference>
<dbReference type="Pfam" id="PF00723">
    <property type="entry name" value="Glyco_hydro_15"/>
    <property type="match status" value="1"/>
</dbReference>
<dbReference type="EMBL" id="LAZR01000057">
    <property type="protein sequence ID" value="KKN97512.1"/>
    <property type="molecule type" value="Genomic_DNA"/>
</dbReference>
<dbReference type="GO" id="GO:0004553">
    <property type="term" value="F:hydrolase activity, hydrolyzing O-glycosyl compounds"/>
    <property type="evidence" value="ECO:0007669"/>
    <property type="project" value="TreeGrafter"/>
</dbReference>
<feature type="domain" description="GH15-like" evidence="1">
    <location>
        <begin position="230"/>
        <end position="595"/>
    </location>
</feature>
<dbReference type="InterPro" id="IPR011613">
    <property type="entry name" value="GH15-like"/>
</dbReference>
<feature type="domain" description="Trehalase-like N-terminal" evidence="2">
    <location>
        <begin position="13"/>
        <end position="155"/>
    </location>
</feature>
<evidence type="ECO:0000259" key="1">
    <source>
        <dbReference type="Pfam" id="PF00723"/>
    </source>
</evidence>
<evidence type="ECO:0000259" key="2">
    <source>
        <dbReference type="Pfam" id="PF19291"/>
    </source>
</evidence>
<dbReference type="GO" id="GO:0005975">
    <property type="term" value="P:carbohydrate metabolic process"/>
    <property type="evidence" value="ECO:0007669"/>
    <property type="project" value="InterPro"/>
</dbReference>
<sequence>MPRIPHTEQLDFPPIGSLSALGDGQSMALVAPDGTVEWFCPGRFDAPPVFWTLLDRNKGGQLRIAPRDGGVAQVRYLDDTAVAEYLWETATGTVRAALCMEWPAPAGSQRLLWSFEVLNGSQVITVDYLPRPDFGCSNDEVVSSASGLAIRTGSQVIRFQGDCSLGATSIGWTGSVALSAGQKAMFALAVDQEGGAVSAVPSGPEIASKIDATADTWRTWCATLKGPANYRSVLVRSAITLKMLIYAPTGAVVAAATSSLPEELGGERNWDYRYTWFRDAGLTLDALFDLGYQDEAHRWAEWMQRVIDRHGLPLNVLYTIDGLRLPKERTIEGVSGYRNSRPVRVGNAADRQFQLDIYGELLECVYICDSMSDDAMLKHWSHLRAVADFIARHWRKPDRGIWEVRSEPQQYVHSKVMAWAGMQRALWLLERHGLEGDAALWRRESDALRSEVLANGLSQDGRYFVRSYGGDDMDASLLLLARTGFIDGHDELFRNTVNRVRERLQVGEHGMIRRYLPDQSDGLRGIEGAFVICSFWLVQALVSCGQRQEAVELFEQLYELRGDTGLYAEEMSVDGSTQLGNFPQAFSHVGVINAVLALYGDSSGTEASPLSRRSPSPT</sequence>
<proteinExistence type="predicted"/>
<dbReference type="InterPro" id="IPR012341">
    <property type="entry name" value="6hp_glycosidase-like_sf"/>
</dbReference>
<evidence type="ECO:0000313" key="3">
    <source>
        <dbReference type="EMBL" id="KKN97512.1"/>
    </source>
</evidence>
<gene>
    <name evidence="3" type="ORF">LCGC14_0156310</name>
</gene>
<dbReference type="SUPFAM" id="SSF48208">
    <property type="entry name" value="Six-hairpin glycosidases"/>
    <property type="match status" value="1"/>
</dbReference>
<comment type="caution">
    <text evidence="3">The sequence shown here is derived from an EMBL/GenBank/DDBJ whole genome shotgun (WGS) entry which is preliminary data.</text>
</comment>
<protein>
    <submittedName>
        <fullName evidence="3">Uncharacterized protein</fullName>
    </submittedName>
</protein>
<accession>A0A0F9VCL7</accession>
<dbReference type="InterPro" id="IPR045582">
    <property type="entry name" value="Trehalase-like_N"/>
</dbReference>
<dbReference type="PANTHER" id="PTHR31616">
    <property type="entry name" value="TREHALASE"/>
    <property type="match status" value="1"/>
</dbReference>
<dbReference type="PANTHER" id="PTHR31616:SF0">
    <property type="entry name" value="GLUCAN 1,4-ALPHA-GLUCOSIDASE"/>
    <property type="match status" value="1"/>
</dbReference>
<dbReference type="AlphaFoldDB" id="A0A0F9VCL7"/>
<name>A0A0F9VCL7_9ZZZZ</name>
<reference evidence="3" key="1">
    <citation type="journal article" date="2015" name="Nature">
        <title>Complex archaea that bridge the gap between prokaryotes and eukaryotes.</title>
        <authorList>
            <person name="Spang A."/>
            <person name="Saw J.H."/>
            <person name="Jorgensen S.L."/>
            <person name="Zaremba-Niedzwiedzka K."/>
            <person name="Martijn J."/>
            <person name="Lind A.E."/>
            <person name="van Eijk R."/>
            <person name="Schleper C."/>
            <person name="Guy L."/>
            <person name="Ettema T.J."/>
        </authorList>
    </citation>
    <scope>NUCLEOTIDE SEQUENCE</scope>
</reference>